<gene>
    <name evidence="1" type="ORF">HB662_03895</name>
</gene>
<dbReference type="EMBL" id="JAAVTX010000001">
    <property type="protein sequence ID" value="NKE43906.1"/>
    <property type="molecule type" value="Genomic_DNA"/>
</dbReference>
<keyword evidence="2" id="KW-1185">Reference proteome</keyword>
<evidence type="ECO:0000313" key="2">
    <source>
        <dbReference type="Proteomes" id="UP000765160"/>
    </source>
</evidence>
<sequence length="78" mass="8234">MQTVVRPYEVLIRWRPDGTISGAHVVRAVLVLDDEGNILSSSLLPAEPAGEAGADFPLAEALTAEIAAGLQHTRLTEG</sequence>
<comment type="caution">
    <text evidence="1">The sequence shown here is derived from an EMBL/GenBank/DDBJ whole genome shotgun (WGS) entry which is preliminary data.</text>
</comment>
<organism evidence="1 2">
    <name type="scientific">Falsiroseomonas frigidaquae</name>
    <dbReference type="NCBI Taxonomy" id="487318"/>
    <lineage>
        <taxon>Bacteria</taxon>
        <taxon>Pseudomonadati</taxon>
        <taxon>Pseudomonadota</taxon>
        <taxon>Alphaproteobacteria</taxon>
        <taxon>Acetobacterales</taxon>
        <taxon>Roseomonadaceae</taxon>
        <taxon>Falsiroseomonas</taxon>
    </lineage>
</organism>
<proteinExistence type="predicted"/>
<dbReference type="RefSeq" id="WP_168047306.1">
    <property type="nucleotide sequence ID" value="NZ_JAATJR010000001.1"/>
</dbReference>
<name>A0ABX1ETF4_9PROT</name>
<protein>
    <submittedName>
        <fullName evidence="1">Uncharacterized protein</fullName>
    </submittedName>
</protein>
<evidence type="ECO:0000313" key="1">
    <source>
        <dbReference type="EMBL" id="NKE43906.1"/>
    </source>
</evidence>
<accession>A0ABX1ETF4</accession>
<dbReference type="Proteomes" id="UP000765160">
    <property type="component" value="Unassembled WGS sequence"/>
</dbReference>
<reference evidence="1 2" key="1">
    <citation type="submission" date="2020-03" db="EMBL/GenBank/DDBJ databases">
        <title>Roseomonas selenitidurans sp. nov. isolated from soil.</title>
        <authorList>
            <person name="Liu H."/>
        </authorList>
    </citation>
    <scope>NUCLEOTIDE SEQUENCE [LARGE SCALE GENOMIC DNA]</scope>
    <source>
        <strain evidence="1 2">JCM 15073</strain>
    </source>
</reference>